<evidence type="ECO:0000256" key="2">
    <source>
        <dbReference type="ARBA" id="ARBA00022598"/>
    </source>
</evidence>
<dbReference type="Gene3D" id="3.30.300.30">
    <property type="match status" value="1"/>
</dbReference>
<dbReference type="CDD" id="cd06257">
    <property type="entry name" value="DnaJ"/>
    <property type="match status" value="1"/>
</dbReference>
<dbReference type="GO" id="GO:0031956">
    <property type="term" value="F:medium-chain fatty acid-CoA ligase activity"/>
    <property type="evidence" value="ECO:0007669"/>
    <property type="project" value="TreeGrafter"/>
</dbReference>
<dbReference type="PROSITE" id="PS00636">
    <property type="entry name" value="DNAJ_1"/>
    <property type="match status" value="1"/>
</dbReference>
<dbReference type="PROSITE" id="PS50076">
    <property type="entry name" value="DNAJ_2"/>
    <property type="match status" value="1"/>
</dbReference>
<reference evidence="5" key="1">
    <citation type="submission" date="2021-02" db="EMBL/GenBank/DDBJ databases">
        <authorList>
            <person name="Dougan E. K."/>
            <person name="Rhodes N."/>
            <person name="Thang M."/>
            <person name="Chan C."/>
        </authorList>
    </citation>
    <scope>NUCLEOTIDE SEQUENCE</scope>
</reference>
<gene>
    <name evidence="5" type="primary">lcfB</name>
    <name evidence="5" type="ORF">SNEC2469_LOCUS258</name>
</gene>
<evidence type="ECO:0000259" key="4">
    <source>
        <dbReference type="PROSITE" id="PS50076"/>
    </source>
</evidence>
<dbReference type="InterPro" id="IPR008971">
    <property type="entry name" value="HSP40/DnaJ_pept-bd"/>
</dbReference>
<evidence type="ECO:0000313" key="5">
    <source>
        <dbReference type="EMBL" id="CAE7155278.1"/>
    </source>
</evidence>
<dbReference type="SUPFAM" id="SSF49493">
    <property type="entry name" value="HSP40/DnaJ peptide-binding domain"/>
    <property type="match status" value="2"/>
</dbReference>
<dbReference type="InterPro" id="IPR018253">
    <property type="entry name" value="DnaJ_domain_CS"/>
</dbReference>
<dbReference type="InterPro" id="IPR025110">
    <property type="entry name" value="AMP-bd_C"/>
</dbReference>
<dbReference type="InterPro" id="IPR000873">
    <property type="entry name" value="AMP-dep_synth/lig_dom"/>
</dbReference>
<dbReference type="InterPro" id="IPR001623">
    <property type="entry name" value="DnaJ_domain"/>
</dbReference>
<dbReference type="Gene3D" id="3.40.50.12780">
    <property type="entry name" value="N-terminal domain of ligase-like"/>
    <property type="match status" value="1"/>
</dbReference>
<comment type="similarity">
    <text evidence="1">Belongs to the ATP-dependent AMP-binding enzyme family.</text>
</comment>
<dbReference type="GO" id="GO:0006631">
    <property type="term" value="P:fatty acid metabolic process"/>
    <property type="evidence" value="ECO:0007669"/>
    <property type="project" value="TreeGrafter"/>
</dbReference>
<dbReference type="SMART" id="SM00271">
    <property type="entry name" value="DnaJ"/>
    <property type="match status" value="1"/>
</dbReference>
<protein>
    <submittedName>
        <fullName evidence="5">LcfB protein</fullName>
    </submittedName>
</protein>
<dbReference type="PRINTS" id="PR00625">
    <property type="entry name" value="JDOMAIN"/>
</dbReference>
<dbReference type="Gene3D" id="3.20.20.150">
    <property type="entry name" value="Divalent-metal-dependent TIM barrel enzymes"/>
    <property type="match status" value="1"/>
</dbReference>
<dbReference type="InterPro" id="IPR045851">
    <property type="entry name" value="AMP-bd_C_sf"/>
</dbReference>
<dbReference type="CDD" id="cd10747">
    <property type="entry name" value="DnaJ_C"/>
    <property type="match status" value="1"/>
</dbReference>
<dbReference type="InterPro" id="IPR042099">
    <property type="entry name" value="ANL_N_sf"/>
</dbReference>
<dbReference type="EMBL" id="CAJNJA010000781">
    <property type="protein sequence ID" value="CAE7155278.1"/>
    <property type="molecule type" value="Genomic_DNA"/>
</dbReference>
<evidence type="ECO:0000256" key="3">
    <source>
        <dbReference type="SAM" id="MobiDB-lite"/>
    </source>
</evidence>
<dbReference type="AlphaFoldDB" id="A0A812IMN0"/>
<dbReference type="InterPro" id="IPR036237">
    <property type="entry name" value="Xyl_isomerase-like_sf"/>
</dbReference>
<sequence length="1073" mass="115028">MEGTAFPIPELSVSLSGVPSERLPRERLTEGVAWVASLGVRAVHLDATAPGVRPRELERSARREIASMLRRESVRFTGVDLWIPPEHFVVSAHADRAIHAAEEAIRFTGEVAALAGAGEGAVVSLRLPPGDGEIAGMLGDAAADAGVRLADHAWPPGEGVSHDHVGVGIDPAAISAVGGGRSASRELAAHASRVASVRLSDWDGHRRVPAGEGSLSVFEYVASAVTCGISSPLVVDLRELDRPFDAAPRIIEESMASKRDLYDVLGVSRDASADEIKRAYRKLARELHPDMNKAADASEKFNEVQEAYDTLSDEQKKAQYDRFGHTGVGGSPFGGGGPGGPGGGTYTWSNVAGGGGGGGFSDFDVGSIFEQVFGGQASGFGARATAGRQHARARSRPRKGEDINADLDIGFMDAVKGATPSVRIKRGGQTQTIEVTVPAGIEEGAKLRLRGKGHPSASGEQPGDLIFTVKIGKHPLFRRDGLDVLLDLPLTIAEAALGAEISVPTPHARVELTIPAGSASGQRLRVKGHGIKAKERSGDFFAVLKVVAPKELSEGDRAALEAMRERLPNPSTVHLPILRRLITHPLRTVFVDDKRAWRGADILLVAMHLADYLEANCESRTVGLLLPTSGAFAPAALAGWMTGRVVVPLNYLLKRPELEHVIRDCDTDTVISVGPMLDHLGFAPDVKNVVLGDQLDYKKAPTPRWPAGATPDDLAVILYTSGTSGTPKGVMLTHRNLSSNVRQALRHAQFTKEDTLVGVLPQFHSFGLTVLTLLPLMCGARTVFSARFVPNRIVKTIRDHNATAFVGISSMFGALLQVKGATAEDFRTIRFAVAGGEPLSREVGRRFEERFGIRVNEGYGLTETSPVTNMLMPGEDAPHSVGRPVPCLDQRIVSPDTGAVLSVGEEGEIRMRGPNVMRGYYKLDEQTRDAFDEHGYFRTGDIGKKDERGFLWITGRLKEMIIVGGENVFPREIEDALDSHPDVEASAVVGIRDDVRGEIPWAAVTLAEGAAFDAQALKDWCKDRIAPYKIPREIRAFPALPRTGTGKISRRDVGAYLSGGMSDEDFARACGQA</sequence>
<dbReference type="Gene3D" id="1.10.287.110">
    <property type="entry name" value="DnaJ domain"/>
    <property type="match status" value="1"/>
</dbReference>
<dbReference type="InterPro" id="IPR036869">
    <property type="entry name" value="J_dom_sf"/>
</dbReference>
<dbReference type="SUPFAM" id="SSF46565">
    <property type="entry name" value="Chaperone J-domain"/>
    <property type="match status" value="1"/>
</dbReference>
<feature type="region of interest" description="Disordered" evidence="3">
    <location>
        <begin position="382"/>
        <end position="401"/>
    </location>
</feature>
<dbReference type="PANTHER" id="PTHR43201:SF5">
    <property type="entry name" value="MEDIUM-CHAIN ACYL-COA LIGASE ACSF2, MITOCHONDRIAL"/>
    <property type="match status" value="1"/>
</dbReference>
<comment type="caution">
    <text evidence="5">The sequence shown here is derived from an EMBL/GenBank/DDBJ whole genome shotgun (WGS) entry which is preliminary data.</text>
</comment>
<dbReference type="InterPro" id="IPR020845">
    <property type="entry name" value="AMP-binding_CS"/>
</dbReference>
<dbReference type="SUPFAM" id="SSF51658">
    <property type="entry name" value="Xylose isomerase-like"/>
    <property type="match status" value="1"/>
</dbReference>
<dbReference type="SUPFAM" id="SSF56801">
    <property type="entry name" value="Acetyl-CoA synthetase-like"/>
    <property type="match status" value="1"/>
</dbReference>
<keyword evidence="2" id="KW-0436">Ligase</keyword>
<feature type="domain" description="J" evidence="4">
    <location>
        <begin position="260"/>
        <end position="324"/>
    </location>
</feature>
<dbReference type="Pfam" id="PF01556">
    <property type="entry name" value="DnaJ_C"/>
    <property type="match status" value="1"/>
</dbReference>
<feature type="region of interest" description="Disordered" evidence="3">
    <location>
        <begin position="326"/>
        <end position="345"/>
    </location>
</feature>
<dbReference type="Gene3D" id="2.60.260.20">
    <property type="entry name" value="Urease metallochaperone UreE, N-terminal domain"/>
    <property type="match status" value="2"/>
</dbReference>
<proteinExistence type="inferred from homology"/>
<dbReference type="PROSITE" id="PS00455">
    <property type="entry name" value="AMP_BINDING"/>
    <property type="match status" value="1"/>
</dbReference>
<name>A0A812IMN0_9DINO</name>
<evidence type="ECO:0000256" key="1">
    <source>
        <dbReference type="ARBA" id="ARBA00006432"/>
    </source>
</evidence>
<dbReference type="GO" id="GO:0051082">
    <property type="term" value="F:unfolded protein binding"/>
    <property type="evidence" value="ECO:0007669"/>
    <property type="project" value="InterPro"/>
</dbReference>
<evidence type="ECO:0000313" key="6">
    <source>
        <dbReference type="Proteomes" id="UP000601435"/>
    </source>
</evidence>
<dbReference type="Proteomes" id="UP000601435">
    <property type="component" value="Unassembled WGS sequence"/>
</dbReference>
<dbReference type="Pfam" id="PF13193">
    <property type="entry name" value="AMP-binding_C"/>
    <property type="match status" value="1"/>
</dbReference>
<dbReference type="Pfam" id="PF00501">
    <property type="entry name" value="AMP-binding"/>
    <property type="match status" value="1"/>
</dbReference>
<dbReference type="OrthoDB" id="16262at2759"/>
<keyword evidence="6" id="KW-1185">Reference proteome</keyword>
<accession>A0A812IMN0</accession>
<dbReference type="PANTHER" id="PTHR43201">
    <property type="entry name" value="ACYL-COA SYNTHETASE"/>
    <property type="match status" value="1"/>
</dbReference>
<dbReference type="Pfam" id="PF00226">
    <property type="entry name" value="DnaJ"/>
    <property type="match status" value="1"/>
</dbReference>
<organism evidence="5 6">
    <name type="scientific">Symbiodinium necroappetens</name>
    <dbReference type="NCBI Taxonomy" id="1628268"/>
    <lineage>
        <taxon>Eukaryota</taxon>
        <taxon>Sar</taxon>
        <taxon>Alveolata</taxon>
        <taxon>Dinophyceae</taxon>
        <taxon>Suessiales</taxon>
        <taxon>Symbiodiniaceae</taxon>
        <taxon>Symbiodinium</taxon>
    </lineage>
</organism>
<dbReference type="InterPro" id="IPR002939">
    <property type="entry name" value="DnaJ_C"/>
</dbReference>
<dbReference type="GO" id="GO:0006457">
    <property type="term" value="P:protein folding"/>
    <property type="evidence" value="ECO:0007669"/>
    <property type="project" value="InterPro"/>
</dbReference>